<proteinExistence type="predicted"/>
<evidence type="ECO:0000313" key="3">
    <source>
        <dbReference type="Proteomes" id="UP001595932"/>
    </source>
</evidence>
<keyword evidence="1" id="KW-0812">Transmembrane</keyword>
<evidence type="ECO:0000313" key="2">
    <source>
        <dbReference type="EMBL" id="MFC4713626.1"/>
    </source>
</evidence>
<dbReference type="EMBL" id="JBHSGL010000005">
    <property type="protein sequence ID" value="MFC4713626.1"/>
    <property type="molecule type" value="Genomic_DNA"/>
</dbReference>
<reference evidence="3" key="1">
    <citation type="journal article" date="2019" name="Int. J. Syst. Evol. Microbiol.">
        <title>The Global Catalogue of Microorganisms (GCM) 10K type strain sequencing project: providing services to taxonomists for standard genome sequencing and annotation.</title>
        <authorList>
            <consortium name="The Broad Institute Genomics Platform"/>
            <consortium name="The Broad Institute Genome Sequencing Center for Infectious Disease"/>
            <person name="Wu L."/>
            <person name="Ma J."/>
        </authorList>
    </citation>
    <scope>NUCLEOTIDE SEQUENCE [LARGE SCALE GENOMIC DNA]</scope>
    <source>
        <strain evidence="3">CGMCC 1.12151</strain>
    </source>
</reference>
<evidence type="ECO:0008006" key="4">
    <source>
        <dbReference type="Google" id="ProtNLM"/>
    </source>
</evidence>
<comment type="caution">
    <text evidence="2">The sequence shown here is derived from an EMBL/GenBank/DDBJ whole genome shotgun (WGS) entry which is preliminary data.</text>
</comment>
<protein>
    <recommendedName>
        <fullName evidence="4">Branched-chain amino acid ABC transporter permease</fullName>
    </recommendedName>
</protein>
<feature type="transmembrane region" description="Helical" evidence="1">
    <location>
        <begin position="71"/>
        <end position="89"/>
    </location>
</feature>
<keyword evidence="3" id="KW-1185">Reference proteome</keyword>
<dbReference type="Proteomes" id="UP001595932">
    <property type="component" value="Unassembled WGS sequence"/>
</dbReference>
<keyword evidence="1" id="KW-0472">Membrane</keyword>
<accession>A0ABV9MCW9</accession>
<dbReference type="RefSeq" id="WP_377279327.1">
    <property type="nucleotide sequence ID" value="NZ_JBHSGL010000005.1"/>
</dbReference>
<feature type="transmembrane region" description="Helical" evidence="1">
    <location>
        <begin position="34"/>
        <end position="59"/>
    </location>
</feature>
<sequence length="92" mass="9968">MKQQLLSISSFILFLALLIPLAFASSRFGDALFGAVMALGFYTPIVLAAAGFALAWFGIQGTYRMLLTSGHGILFALYALLLFVGRFGFQQP</sequence>
<organism evidence="2 3">
    <name type="scientific">Planococcus dechangensis</name>
    <dbReference type="NCBI Taxonomy" id="1176255"/>
    <lineage>
        <taxon>Bacteria</taxon>
        <taxon>Bacillati</taxon>
        <taxon>Bacillota</taxon>
        <taxon>Bacilli</taxon>
        <taxon>Bacillales</taxon>
        <taxon>Caryophanaceae</taxon>
        <taxon>Planococcus</taxon>
    </lineage>
</organism>
<keyword evidence="1" id="KW-1133">Transmembrane helix</keyword>
<gene>
    <name evidence="2" type="ORF">ACFO5U_12160</name>
</gene>
<name>A0ABV9MCW9_9BACL</name>
<evidence type="ECO:0000256" key="1">
    <source>
        <dbReference type="SAM" id="Phobius"/>
    </source>
</evidence>